<dbReference type="InterPro" id="IPR036322">
    <property type="entry name" value="WD40_repeat_dom_sf"/>
</dbReference>
<dbReference type="PANTHER" id="PTHR16017:SF0">
    <property type="entry name" value="WD REPEAT-CONTAINING PROTEIN 70"/>
    <property type="match status" value="1"/>
</dbReference>
<feature type="compositionally biased region" description="Basic and acidic residues" evidence="4">
    <location>
        <begin position="159"/>
        <end position="174"/>
    </location>
</feature>
<evidence type="ECO:0000256" key="1">
    <source>
        <dbReference type="ARBA" id="ARBA00022574"/>
    </source>
</evidence>
<reference evidence="5 6" key="1">
    <citation type="submission" date="2011-02" db="EMBL/GenBank/DDBJ databases">
        <title>The Genome Sequence of Sphaeroforma arctica JP610.</title>
        <authorList>
            <consortium name="The Broad Institute Genome Sequencing Platform"/>
            <person name="Russ C."/>
            <person name="Cuomo C."/>
            <person name="Young S.K."/>
            <person name="Zeng Q."/>
            <person name="Gargeya S."/>
            <person name="Alvarado L."/>
            <person name="Berlin A."/>
            <person name="Chapman S.B."/>
            <person name="Chen Z."/>
            <person name="Freedman E."/>
            <person name="Gellesch M."/>
            <person name="Goldberg J."/>
            <person name="Griggs A."/>
            <person name="Gujja S."/>
            <person name="Heilman E."/>
            <person name="Heiman D."/>
            <person name="Howarth C."/>
            <person name="Mehta T."/>
            <person name="Neiman D."/>
            <person name="Pearson M."/>
            <person name="Roberts A."/>
            <person name="Saif S."/>
            <person name="Shea T."/>
            <person name="Shenoy N."/>
            <person name="Sisk P."/>
            <person name="Stolte C."/>
            <person name="Sykes S."/>
            <person name="White J."/>
            <person name="Yandava C."/>
            <person name="Burger G."/>
            <person name="Gray M.W."/>
            <person name="Holland P.W.H."/>
            <person name="King N."/>
            <person name="Lang F.B.F."/>
            <person name="Roger A.J."/>
            <person name="Ruiz-Trillo I."/>
            <person name="Haas B."/>
            <person name="Nusbaum C."/>
            <person name="Birren B."/>
        </authorList>
    </citation>
    <scope>NUCLEOTIDE SEQUENCE [LARGE SCALE GENOMIC DNA]</scope>
    <source>
        <strain evidence="5 6">JP610</strain>
    </source>
</reference>
<feature type="repeat" description="WD" evidence="3">
    <location>
        <begin position="371"/>
        <end position="406"/>
    </location>
</feature>
<dbReference type="STRING" id="667725.A0A0L0G836"/>
<dbReference type="InterPro" id="IPR001680">
    <property type="entry name" value="WD40_rpt"/>
</dbReference>
<evidence type="ECO:0000313" key="5">
    <source>
        <dbReference type="EMBL" id="KNC85160.1"/>
    </source>
</evidence>
<dbReference type="PROSITE" id="PS50294">
    <property type="entry name" value="WD_REPEATS_REGION"/>
    <property type="match status" value="1"/>
</dbReference>
<keyword evidence="2" id="KW-0677">Repeat</keyword>
<keyword evidence="6" id="KW-1185">Reference proteome</keyword>
<dbReference type="OrthoDB" id="10264376at2759"/>
<dbReference type="GO" id="GO:0035861">
    <property type="term" value="C:site of double-strand break"/>
    <property type="evidence" value="ECO:0007669"/>
    <property type="project" value="TreeGrafter"/>
</dbReference>
<evidence type="ECO:0000256" key="4">
    <source>
        <dbReference type="SAM" id="MobiDB-lite"/>
    </source>
</evidence>
<dbReference type="GeneID" id="25903157"/>
<feature type="region of interest" description="Disordered" evidence="4">
    <location>
        <begin position="1"/>
        <end position="72"/>
    </location>
</feature>
<dbReference type="InterPro" id="IPR051858">
    <property type="entry name" value="WD_repeat_GAD-1"/>
</dbReference>
<dbReference type="RefSeq" id="XP_014159062.1">
    <property type="nucleotide sequence ID" value="XM_014303587.1"/>
</dbReference>
<protein>
    <submittedName>
        <fullName evidence="5">Uncharacterized protein</fullName>
    </submittedName>
</protein>
<evidence type="ECO:0000313" key="6">
    <source>
        <dbReference type="Proteomes" id="UP000054560"/>
    </source>
</evidence>
<evidence type="ECO:0000256" key="2">
    <source>
        <dbReference type="ARBA" id="ARBA00022737"/>
    </source>
</evidence>
<dbReference type="Pfam" id="PF00400">
    <property type="entry name" value="WD40"/>
    <property type="match status" value="2"/>
</dbReference>
<keyword evidence="1 3" id="KW-0853">WD repeat</keyword>
<name>A0A0L0G836_9EUKA</name>
<feature type="region of interest" description="Disordered" evidence="4">
    <location>
        <begin position="148"/>
        <end position="187"/>
    </location>
</feature>
<accession>A0A0L0G836</accession>
<dbReference type="PANTHER" id="PTHR16017">
    <property type="entry name" value="GASTRULATION DEFECTIVE PROTEIN 1-RELATED"/>
    <property type="match status" value="1"/>
</dbReference>
<dbReference type="SUPFAM" id="SSF50978">
    <property type="entry name" value="WD40 repeat-like"/>
    <property type="match status" value="1"/>
</dbReference>
<dbReference type="Proteomes" id="UP000054560">
    <property type="component" value="Unassembled WGS sequence"/>
</dbReference>
<organism evidence="5 6">
    <name type="scientific">Sphaeroforma arctica JP610</name>
    <dbReference type="NCBI Taxonomy" id="667725"/>
    <lineage>
        <taxon>Eukaryota</taxon>
        <taxon>Ichthyosporea</taxon>
        <taxon>Ichthyophonida</taxon>
        <taxon>Sphaeroforma</taxon>
    </lineage>
</organism>
<evidence type="ECO:0000256" key="3">
    <source>
        <dbReference type="PROSITE-ProRule" id="PRU00221"/>
    </source>
</evidence>
<dbReference type="InterPro" id="IPR015943">
    <property type="entry name" value="WD40/YVTN_repeat-like_dom_sf"/>
</dbReference>
<dbReference type="EMBL" id="KQ241717">
    <property type="protein sequence ID" value="KNC85160.1"/>
    <property type="molecule type" value="Genomic_DNA"/>
</dbReference>
<dbReference type="SMART" id="SM00320">
    <property type="entry name" value="WD40"/>
    <property type="match status" value="5"/>
</dbReference>
<sequence length="645" mass="71208">MSDSDDAAEMRAMRQRQARIPARGPIKRPHTVADDDIIEDEYDHVVKRNVRSNTSANTDTQKNRRPNLTAKPLDQAEMASFESMMGFKSFGGVQAKPQIDMGFGNLKTKLKTSVDVEPVVLAGKTGDVVNADGVSNGKTGHITIEKDTEDSAHVPSGKGIEKNPVTHKEDKVEEDRDDSLDAEEGDGEDAFRFPVTHEANIVHGSKSVVSVSIDHSGARLLTGGVDYEVKMYDFNGMDMSMSAFRTIEPVESHPIRSVQYSECVRGDRYISDTAHTKGHISYLHGGMWHPSIKNTYMTYGADGTIRLWNSELSTKQKTVIKMRGQQGRRACVTCAAFSPNAAQYIAGTSDEGGLYLWKGSGPFLRPTQSQHKAHTAEITHMRFSKTSKQIATRGKDDCLRLWDVTNFRKCVNEVGGLENAIEGTQCEFSPDNSLIITGTSVRPGSGQMSELVFVDRETFDIVKRLDITLASTISVLWHPRLNQIVVGCADGKVKIFFSESGSQKGAKLCAARILRKRIRQTGMAATDKLGAAIITPHALPMFRDDNFAYVTQKQKDKMRLDPVKTQMPELPFTEAHGVGGRVAPNLTQHLVGNITKDTMRDQDPREAILKFADEAENGFFISDSYKKNQPTTILAATVESEEESD</sequence>
<gene>
    <name evidence="5" type="ORF">SARC_02653</name>
</gene>
<dbReference type="Gene3D" id="2.130.10.10">
    <property type="entry name" value="YVTN repeat-like/Quinoprotein amine dehydrogenase"/>
    <property type="match status" value="2"/>
</dbReference>
<dbReference type="eggNOG" id="KOG0772">
    <property type="taxonomic scope" value="Eukaryota"/>
</dbReference>
<proteinExistence type="predicted"/>
<feature type="repeat" description="WD" evidence="3">
    <location>
        <begin position="276"/>
        <end position="318"/>
    </location>
</feature>
<dbReference type="AlphaFoldDB" id="A0A0L0G836"/>
<dbReference type="PROSITE" id="PS50082">
    <property type="entry name" value="WD_REPEATS_2"/>
    <property type="match status" value="2"/>
</dbReference>
<feature type="compositionally biased region" description="Polar residues" evidence="4">
    <location>
        <begin position="51"/>
        <end position="60"/>
    </location>
</feature>
<dbReference type="GO" id="GO:0005634">
    <property type="term" value="C:nucleus"/>
    <property type="evidence" value="ECO:0007669"/>
    <property type="project" value="TreeGrafter"/>
</dbReference>
<feature type="compositionally biased region" description="Acidic residues" evidence="4">
    <location>
        <begin position="175"/>
        <end position="187"/>
    </location>
</feature>